<dbReference type="AlphaFoldDB" id="A0A1L8D8M7"/>
<evidence type="ECO:0000313" key="1">
    <source>
        <dbReference type="EMBL" id="JAV02801.1"/>
    </source>
</evidence>
<name>A0A1L8D8M7_9DIPT</name>
<proteinExistence type="predicted"/>
<dbReference type="EMBL" id="GFDF01011283">
    <property type="protein sequence ID" value="JAV02801.1"/>
    <property type="molecule type" value="Transcribed_RNA"/>
</dbReference>
<reference evidence="1" key="1">
    <citation type="submission" date="2016-12" db="EMBL/GenBank/DDBJ databases">
        <title>An insight into the sialome and mialome of the sand fly, Nyssomyia neivai.</title>
        <authorList>
            <person name="Sebastian V."/>
            <person name="Goulart T.M."/>
            <person name="Oliveira W."/>
            <person name="Calvo E."/>
            <person name="Oliveira L.F."/>
            <person name="Pinto M.C."/>
            <person name="Rosselino A.M."/>
            <person name="Ribeiro J.M."/>
        </authorList>
    </citation>
    <scope>NUCLEOTIDE SEQUENCE</scope>
</reference>
<organism evidence="1">
    <name type="scientific">Nyssomyia neivai</name>
    <dbReference type="NCBI Taxonomy" id="330878"/>
    <lineage>
        <taxon>Eukaryota</taxon>
        <taxon>Metazoa</taxon>
        <taxon>Ecdysozoa</taxon>
        <taxon>Arthropoda</taxon>
        <taxon>Hexapoda</taxon>
        <taxon>Insecta</taxon>
        <taxon>Pterygota</taxon>
        <taxon>Neoptera</taxon>
        <taxon>Endopterygota</taxon>
        <taxon>Diptera</taxon>
        <taxon>Nematocera</taxon>
        <taxon>Psychodoidea</taxon>
        <taxon>Psychodidae</taxon>
        <taxon>Nyssomyia</taxon>
    </lineage>
</organism>
<accession>A0A1L8D8M7</accession>
<protein>
    <submittedName>
        <fullName evidence="1">Uncharacterized protein</fullName>
    </submittedName>
</protein>
<sequence length="230" mass="26177">MASFLTPGRSYSPFSRETDWSQWRSHYMRYMKNVSHLVLCGSCTWALYALRDEGILSSAPYYAMLSHGIVGSLRYSHSFFDNRVVNYTHDVTKRIARMGLLPLINSQIALEILDDPHIAGLFGCLYVIPLLTHPILKTHEYSDYVYDLVALAGEIYLGCMSTIEDRIGWSLMVEGDFLNRFFVTNLCRRLSVPSEEFYTLGLAVLCFLGPFFMKNIRIGDVISLTALNGK</sequence>